<evidence type="ECO:0000313" key="3">
    <source>
        <dbReference type="Proteomes" id="UP000472260"/>
    </source>
</evidence>
<evidence type="ECO:0000313" key="2">
    <source>
        <dbReference type="Ensembl" id="ENSSANP00000100665.1"/>
    </source>
</evidence>
<organism evidence="2 3">
    <name type="scientific">Sinocyclocheilus anshuiensis</name>
    <dbReference type="NCBI Taxonomy" id="1608454"/>
    <lineage>
        <taxon>Eukaryota</taxon>
        <taxon>Metazoa</taxon>
        <taxon>Chordata</taxon>
        <taxon>Craniata</taxon>
        <taxon>Vertebrata</taxon>
        <taxon>Euteleostomi</taxon>
        <taxon>Actinopterygii</taxon>
        <taxon>Neopterygii</taxon>
        <taxon>Teleostei</taxon>
        <taxon>Ostariophysi</taxon>
        <taxon>Cypriniformes</taxon>
        <taxon>Cyprinidae</taxon>
        <taxon>Cyprininae</taxon>
        <taxon>Sinocyclocheilus</taxon>
    </lineage>
</organism>
<keyword evidence="3" id="KW-1185">Reference proteome</keyword>
<protein>
    <recommendedName>
        <fullName evidence="1">Tetrahydrofolate dehydrogenase/cyclohydrolase catalytic domain-containing protein</fullName>
    </recommendedName>
</protein>
<dbReference type="InterPro" id="IPR020630">
    <property type="entry name" value="THF_DH/CycHdrlase_cat_dom"/>
</dbReference>
<dbReference type="GO" id="GO:0004477">
    <property type="term" value="F:methenyltetrahydrofolate cyclohydrolase activity"/>
    <property type="evidence" value="ECO:0007669"/>
    <property type="project" value="TreeGrafter"/>
</dbReference>
<dbReference type="AlphaFoldDB" id="A0A671STY8"/>
<dbReference type="GO" id="GO:0005739">
    <property type="term" value="C:mitochondrion"/>
    <property type="evidence" value="ECO:0007669"/>
    <property type="project" value="TreeGrafter"/>
</dbReference>
<proteinExistence type="predicted"/>
<sequence>MCSLISSSNGTCLKGMSSSTIFRPASVSQEEMLELIDKFNRDRGISGLLHINERAICNAVAPEKDVDGFHIVNIGKLCLDQRCMVPATAAAVWEIIRRTGL</sequence>
<dbReference type="InterPro" id="IPR046346">
    <property type="entry name" value="Aminoacid_DH-like_N_sf"/>
</dbReference>
<evidence type="ECO:0000259" key="1">
    <source>
        <dbReference type="Pfam" id="PF00763"/>
    </source>
</evidence>
<reference evidence="2" key="1">
    <citation type="submission" date="2025-08" db="UniProtKB">
        <authorList>
            <consortium name="Ensembl"/>
        </authorList>
    </citation>
    <scope>IDENTIFICATION</scope>
</reference>
<reference evidence="2" key="2">
    <citation type="submission" date="2025-09" db="UniProtKB">
        <authorList>
            <consortium name="Ensembl"/>
        </authorList>
    </citation>
    <scope>IDENTIFICATION</scope>
</reference>
<dbReference type="SUPFAM" id="SSF53223">
    <property type="entry name" value="Aminoacid dehydrogenase-like, N-terminal domain"/>
    <property type="match status" value="1"/>
</dbReference>
<dbReference type="GO" id="GO:0004487">
    <property type="term" value="F:methylenetetrahydrofolate dehydrogenase (NAD+) activity"/>
    <property type="evidence" value="ECO:0007669"/>
    <property type="project" value="TreeGrafter"/>
</dbReference>
<dbReference type="GO" id="GO:0035999">
    <property type="term" value="P:tetrahydrofolate interconversion"/>
    <property type="evidence" value="ECO:0007669"/>
    <property type="project" value="TreeGrafter"/>
</dbReference>
<dbReference type="PANTHER" id="PTHR48099">
    <property type="entry name" value="C-1-TETRAHYDROFOLATE SYNTHASE, CYTOPLASMIC-RELATED"/>
    <property type="match status" value="1"/>
</dbReference>
<dbReference type="GO" id="GO:0004488">
    <property type="term" value="F:methylenetetrahydrofolate dehydrogenase (NADP+) activity"/>
    <property type="evidence" value="ECO:0007669"/>
    <property type="project" value="InterPro"/>
</dbReference>
<dbReference type="Ensembl" id="ENSSANT00000106865.1">
    <property type="protein sequence ID" value="ENSSANP00000100665.1"/>
    <property type="gene ID" value="ENSSANG00000049487.1"/>
</dbReference>
<dbReference type="Gene3D" id="3.40.50.10860">
    <property type="entry name" value="Leucine Dehydrogenase, chain A, domain 1"/>
    <property type="match status" value="1"/>
</dbReference>
<feature type="domain" description="Tetrahydrofolate dehydrogenase/cyclohydrolase catalytic" evidence="1">
    <location>
        <begin position="15"/>
        <end position="67"/>
    </location>
</feature>
<dbReference type="Proteomes" id="UP000472260">
    <property type="component" value="Unassembled WGS sequence"/>
</dbReference>
<dbReference type="Pfam" id="PF00763">
    <property type="entry name" value="THF_DHG_CYH"/>
    <property type="match status" value="1"/>
</dbReference>
<dbReference type="PANTHER" id="PTHR48099:SF7">
    <property type="entry name" value="BIFUNCTIONAL METHYLENETETRAHYDROFOLATE DEHYDROGENASE_CYCLOHYDROLASE 2, MITOCHONDRIAL"/>
    <property type="match status" value="1"/>
</dbReference>
<name>A0A671STY8_9TELE</name>
<accession>A0A671STY8</accession>